<comment type="caution">
    <text evidence="1">The sequence shown here is derived from an EMBL/GenBank/DDBJ whole genome shotgun (WGS) entry which is preliminary data.</text>
</comment>
<gene>
    <name evidence="1" type="ORF">RMSM_00251</name>
</gene>
<dbReference type="AlphaFoldDB" id="M5RU63"/>
<dbReference type="EMBL" id="ANOG01000031">
    <property type="protein sequence ID" value="EMI22820.1"/>
    <property type="molecule type" value="Genomic_DNA"/>
</dbReference>
<evidence type="ECO:0000313" key="1">
    <source>
        <dbReference type="EMBL" id="EMI22820.1"/>
    </source>
</evidence>
<dbReference type="RefSeq" id="WP_008690245.1">
    <property type="nucleotide sequence ID" value="NZ_ANOG01000031.1"/>
</dbReference>
<reference evidence="1 2" key="1">
    <citation type="journal article" date="2013" name="Mar. Genomics">
        <title>Expression of sulfatases in Rhodopirellula baltica and the diversity of sulfatases in the genus Rhodopirellula.</title>
        <authorList>
            <person name="Wegner C.E."/>
            <person name="Richter-Heitmann T."/>
            <person name="Klindworth A."/>
            <person name="Klockow C."/>
            <person name="Richter M."/>
            <person name="Achstetter T."/>
            <person name="Glockner F.O."/>
            <person name="Harder J."/>
        </authorList>
    </citation>
    <scope>NUCLEOTIDE SEQUENCE [LARGE SCALE GENOMIC DNA]</scope>
    <source>
        <strain evidence="1 2">SM1</strain>
    </source>
</reference>
<dbReference type="PATRIC" id="fig|1265738.3.peg.257"/>
<dbReference type="Proteomes" id="UP000011991">
    <property type="component" value="Unassembled WGS sequence"/>
</dbReference>
<evidence type="ECO:0000313" key="2">
    <source>
        <dbReference type="Proteomes" id="UP000011991"/>
    </source>
</evidence>
<organism evidence="1 2">
    <name type="scientific">Rhodopirellula maiorica SM1</name>
    <dbReference type="NCBI Taxonomy" id="1265738"/>
    <lineage>
        <taxon>Bacteria</taxon>
        <taxon>Pseudomonadati</taxon>
        <taxon>Planctomycetota</taxon>
        <taxon>Planctomycetia</taxon>
        <taxon>Pirellulales</taxon>
        <taxon>Pirellulaceae</taxon>
        <taxon>Novipirellula</taxon>
    </lineage>
</organism>
<proteinExistence type="predicted"/>
<protein>
    <submittedName>
        <fullName evidence="1">Uncharacterized protein</fullName>
    </submittedName>
</protein>
<sequence>MSKPMSNATQVVSNFYYQRQFKQSKDAIIVLRLQPTLTLVAANDRARQMFDGHQDWPASGPDDCQDSTFAEQILVMTGIVDDAQSSPQQRQCELGWIQWDPFQYENTTYAVLTIQSGHESMTKPPAESESMNAMAVAYWLKTFIHQVSQPLHVNQNTADILQIEAEQNKIDPQSIQPRLERMQFAGNLLRECLSDLRKQIQFMSLEFSPIKIQDLVSDVVSQFNTRHCTALNLGHEALDDNVTIHGNATLLSEGISSILDLMWELRRKAKNTPEHPAMQPCLSLSMDRDDGQIQIRITGDLPPANSLAFFDYPLMKQLHDRLIPAATWGVCESILQAHYGDLSRETTGEAVQIRIGLPEATERTQQPNVNVALHRVWPQKSGD</sequence>
<accession>M5RU63</accession>
<dbReference type="OrthoDB" id="9900695at2"/>
<keyword evidence="2" id="KW-1185">Reference proteome</keyword>
<name>M5RU63_9BACT</name>